<keyword evidence="3 7" id="KW-0812">Transmembrane</keyword>
<comment type="similarity">
    <text evidence="2">Belongs to the EamA transporter family.</text>
</comment>
<dbReference type="EMBL" id="FRBI01000028">
    <property type="protein sequence ID" value="SHN23900.1"/>
    <property type="molecule type" value="Genomic_DNA"/>
</dbReference>
<reference evidence="9 10" key="1">
    <citation type="submission" date="2016-11" db="EMBL/GenBank/DDBJ databases">
        <authorList>
            <person name="Jaros S."/>
            <person name="Januszkiewicz K."/>
            <person name="Wedrychowicz H."/>
        </authorList>
    </citation>
    <scope>NUCLEOTIDE SEQUENCE [LARGE SCALE GENOMIC DNA]</scope>
    <source>
        <strain evidence="9 10">CGMCC 4.2025</strain>
    </source>
</reference>
<dbReference type="InterPro" id="IPR037185">
    <property type="entry name" value="EmrE-like"/>
</dbReference>
<feature type="transmembrane region" description="Helical" evidence="7">
    <location>
        <begin position="270"/>
        <end position="287"/>
    </location>
</feature>
<evidence type="ECO:0000256" key="7">
    <source>
        <dbReference type="SAM" id="Phobius"/>
    </source>
</evidence>
<feature type="transmembrane region" description="Helical" evidence="7">
    <location>
        <begin position="247"/>
        <end position="264"/>
    </location>
</feature>
<keyword evidence="5 7" id="KW-0472">Membrane</keyword>
<keyword evidence="10" id="KW-1185">Reference proteome</keyword>
<gene>
    <name evidence="9" type="ORF">SAMN05216499_12827</name>
</gene>
<dbReference type="RefSeq" id="WP_073502115.1">
    <property type="nucleotide sequence ID" value="NZ_FRBI01000028.1"/>
</dbReference>
<feature type="transmembrane region" description="Helical" evidence="7">
    <location>
        <begin position="152"/>
        <end position="173"/>
    </location>
</feature>
<dbReference type="AlphaFoldDB" id="A0A1M7Q129"/>
<organism evidence="9 10">
    <name type="scientific">Actinacidiphila paucisporea</name>
    <dbReference type="NCBI Taxonomy" id="310782"/>
    <lineage>
        <taxon>Bacteria</taxon>
        <taxon>Bacillati</taxon>
        <taxon>Actinomycetota</taxon>
        <taxon>Actinomycetes</taxon>
        <taxon>Kitasatosporales</taxon>
        <taxon>Streptomycetaceae</taxon>
        <taxon>Actinacidiphila</taxon>
    </lineage>
</organism>
<evidence type="ECO:0000313" key="10">
    <source>
        <dbReference type="Proteomes" id="UP000184111"/>
    </source>
</evidence>
<feature type="transmembrane region" description="Helical" evidence="7">
    <location>
        <begin position="180"/>
        <end position="201"/>
    </location>
</feature>
<protein>
    <submittedName>
        <fullName evidence="9">Permease of the drug/metabolite transporter (DMT) superfamily</fullName>
    </submittedName>
</protein>
<dbReference type="PANTHER" id="PTHR32322:SF2">
    <property type="entry name" value="EAMA DOMAIN-CONTAINING PROTEIN"/>
    <property type="match status" value="1"/>
</dbReference>
<name>A0A1M7Q129_9ACTN</name>
<evidence type="ECO:0000256" key="6">
    <source>
        <dbReference type="SAM" id="MobiDB-lite"/>
    </source>
</evidence>
<dbReference type="GO" id="GO:0016020">
    <property type="term" value="C:membrane"/>
    <property type="evidence" value="ECO:0007669"/>
    <property type="project" value="UniProtKB-SubCell"/>
</dbReference>
<dbReference type="PANTHER" id="PTHR32322">
    <property type="entry name" value="INNER MEMBRANE TRANSPORTER"/>
    <property type="match status" value="1"/>
</dbReference>
<dbReference type="OrthoDB" id="5150004at2"/>
<dbReference type="Proteomes" id="UP000184111">
    <property type="component" value="Unassembled WGS sequence"/>
</dbReference>
<dbReference type="STRING" id="310782.SAMN05216499_12827"/>
<evidence type="ECO:0000313" key="9">
    <source>
        <dbReference type="EMBL" id="SHN23900.1"/>
    </source>
</evidence>
<dbReference type="Pfam" id="PF00892">
    <property type="entry name" value="EamA"/>
    <property type="match status" value="1"/>
</dbReference>
<comment type="subcellular location">
    <subcellularLocation>
        <location evidence="1">Membrane</location>
        <topology evidence="1">Multi-pass membrane protein</topology>
    </subcellularLocation>
</comment>
<evidence type="ECO:0000256" key="5">
    <source>
        <dbReference type="ARBA" id="ARBA00023136"/>
    </source>
</evidence>
<feature type="transmembrane region" description="Helical" evidence="7">
    <location>
        <begin position="98"/>
        <end position="120"/>
    </location>
</feature>
<evidence type="ECO:0000259" key="8">
    <source>
        <dbReference type="Pfam" id="PF00892"/>
    </source>
</evidence>
<feature type="region of interest" description="Disordered" evidence="6">
    <location>
        <begin position="289"/>
        <end position="313"/>
    </location>
</feature>
<sequence length="313" mass="30441">MTSSSHRAGIGLAALACFLVGASFTAGGALVGYPHAGGQAVRYGVASALLAWPARRAGARVRLGALRGRQWALAAAVAGVGMVGFNLSVLAAERTAQPAVPGVLVGCAPVVVAVLVPLAAGRRPTPAGAAGAVMVAGGAFVVQGWGGTDVPGLLWSVAALGGEVGFALLAAPLVAPLGPLVLSACVCGLAAVEAAALGVALEGTAALRVPTGAEAAALGWQAVVATVIGFVCWYAGMQRLGAERATLFSGLIPVSAALTAPLVALGTLGAAQLAGSALVAAGVAVGASRRRERPRKPVAGPAGRAAQPAPMRR</sequence>
<evidence type="ECO:0000256" key="1">
    <source>
        <dbReference type="ARBA" id="ARBA00004141"/>
    </source>
</evidence>
<accession>A0A1M7Q129</accession>
<feature type="transmembrane region" description="Helical" evidence="7">
    <location>
        <begin position="213"/>
        <end position="235"/>
    </location>
</feature>
<dbReference type="InterPro" id="IPR000620">
    <property type="entry name" value="EamA_dom"/>
</dbReference>
<keyword evidence="4 7" id="KW-1133">Transmembrane helix</keyword>
<feature type="transmembrane region" description="Helical" evidence="7">
    <location>
        <begin position="71"/>
        <end position="92"/>
    </location>
</feature>
<feature type="domain" description="EamA" evidence="8">
    <location>
        <begin position="173"/>
        <end position="285"/>
    </location>
</feature>
<proteinExistence type="inferred from homology"/>
<evidence type="ECO:0000256" key="2">
    <source>
        <dbReference type="ARBA" id="ARBA00007362"/>
    </source>
</evidence>
<evidence type="ECO:0000256" key="4">
    <source>
        <dbReference type="ARBA" id="ARBA00022989"/>
    </source>
</evidence>
<dbReference type="InterPro" id="IPR050638">
    <property type="entry name" value="AA-Vitamin_Transporters"/>
</dbReference>
<feature type="compositionally biased region" description="Low complexity" evidence="6">
    <location>
        <begin position="299"/>
        <end position="313"/>
    </location>
</feature>
<evidence type="ECO:0000256" key="3">
    <source>
        <dbReference type="ARBA" id="ARBA00022692"/>
    </source>
</evidence>
<dbReference type="SUPFAM" id="SSF103481">
    <property type="entry name" value="Multidrug resistance efflux transporter EmrE"/>
    <property type="match status" value="2"/>
</dbReference>
<feature type="transmembrane region" description="Helical" evidence="7">
    <location>
        <begin position="127"/>
        <end position="146"/>
    </location>
</feature>